<reference evidence="7 8" key="1">
    <citation type="submission" date="2019-12" db="EMBL/GenBank/DDBJ databases">
        <authorList>
            <person name="Li M."/>
        </authorList>
    </citation>
    <scope>NUCLEOTIDE SEQUENCE [LARGE SCALE GENOMIC DNA]</scope>
    <source>
        <strain evidence="7 8">GBMRC 2024</strain>
    </source>
</reference>
<evidence type="ECO:0000256" key="1">
    <source>
        <dbReference type="ARBA" id="ARBA00022603"/>
    </source>
</evidence>
<keyword evidence="2 5" id="KW-0808">Transferase</keyword>
<proteinExistence type="inferred from homology"/>
<evidence type="ECO:0000256" key="5">
    <source>
        <dbReference type="PROSITE-ProRule" id="PRU01023"/>
    </source>
</evidence>
<dbReference type="PRINTS" id="PR02008">
    <property type="entry name" value="RCMTFAMILY"/>
</dbReference>
<dbReference type="InterPro" id="IPR023267">
    <property type="entry name" value="RCMT"/>
</dbReference>
<dbReference type="RefSeq" id="WP_160890830.1">
    <property type="nucleotide sequence ID" value="NZ_WUMU01000001.1"/>
</dbReference>
<dbReference type="Pfam" id="PF22458">
    <property type="entry name" value="RsmF-B_ferredox"/>
    <property type="match status" value="1"/>
</dbReference>
<evidence type="ECO:0000259" key="6">
    <source>
        <dbReference type="PROSITE" id="PS51686"/>
    </source>
</evidence>
<evidence type="ECO:0000256" key="2">
    <source>
        <dbReference type="ARBA" id="ARBA00022679"/>
    </source>
</evidence>
<dbReference type="PANTHER" id="PTHR22807:SF53">
    <property type="entry name" value="RIBOSOMAL RNA SMALL SUBUNIT METHYLTRANSFERASE B-RELATED"/>
    <property type="match status" value="1"/>
</dbReference>
<dbReference type="Gene3D" id="3.30.70.1170">
    <property type="entry name" value="Sun protein, domain 3"/>
    <property type="match status" value="1"/>
</dbReference>
<keyword evidence="1 5" id="KW-0489">Methyltransferase</keyword>
<dbReference type="PANTHER" id="PTHR22807">
    <property type="entry name" value="NOP2 YEAST -RELATED NOL1/NOP2/FMU SUN DOMAIN-CONTAINING"/>
    <property type="match status" value="1"/>
</dbReference>
<comment type="caution">
    <text evidence="7">The sequence shown here is derived from an EMBL/GenBank/DDBJ whole genome shotgun (WGS) entry which is preliminary data.</text>
</comment>
<dbReference type="CDD" id="cd02440">
    <property type="entry name" value="AdoMet_MTases"/>
    <property type="match status" value="1"/>
</dbReference>
<feature type="domain" description="SAM-dependent MTase RsmB/NOP-type" evidence="6">
    <location>
        <begin position="139"/>
        <end position="394"/>
    </location>
</feature>
<dbReference type="SUPFAM" id="SSF53335">
    <property type="entry name" value="S-adenosyl-L-methionine-dependent methyltransferases"/>
    <property type="match status" value="1"/>
</dbReference>
<keyword evidence="4 5" id="KW-0694">RNA-binding</keyword>
<dbReference type="GO" id="GO:0008173">
    <property type="term" value="F:RNA methyltransferase activity"/>
    <property type="evidence" value="ECO:0007669"/>
    <property type="project" value="InterPro"/>
</dbReference>
<keyword evidence="8" id="KW-1185">Reference proteome</keyword>
<dbReference type="Gene3D" id="3.40.50.150">
    <property type="entry name" value="Vaccinia Virus protein VP39"/>
    <property type="match status" value="1"/>
</dbReference>
<evidence type="ECO:0000256" key="4">
    <source>
        <dbReference type="ARBA" id="ARBA00022884"/>
    </source>
</evidence>
<feature type="active site" description="Nucleophile" evidence="5">
    <location>
        <position position="345"/>
    </location>
</feature>
<comment type="similarity">
    <text evidence="5">Belongs to the class I-like SAM-binding methyltransferase superfamily. RsmB/NOP family.</text>
</comment>
<dbReference type="EMBL" id="WUMU01000001">
    <property type="protein sequence ID" value="MXN16281.1"/>
    <property type="molecule type" value="Genomic_DNA"/>
</dbReference>
<dbReference type="InterPro" id="IPR049560">
    <property type="entry name" value="MeTrfase_RsmB-F_NOP2_cat"/>
</dbReference>
<dbReference type="PROSITE" id="PS51686">
    <property type="entry name" value="SAM_MT_RSMB_NOP"/>
    <property type="match status" value="1"/>
</dbReference>
<feature type="binding site" evidence="5">
    <location>
        <position position="252"/>
    </location>
    <ligand>
        <name>S-adenosyl-L-methionine</name>
        <dbReference type="ChEBI" id="CHEBI:59789"/>
    </ligand>
</feature>
<dbReference type="InterPro" id="IPR054728">
    <property type="entry name" value="RsmB-like_ferredoxin"/>
</dbReference>
<dbReference type="InterPro" id="IPR029063">
    <property type="entry name" value="SAM-dependent_MTases_sf"/>
</dbReference>
<dbReference type="InterPro" id="IPR001678">
    <property type="entry name" value="MeTrfase_RsmB-F_NOP2_dom"/>
</dbReference>
<keyword evidence="3 5" id="KW-0949">S-adenosyl-L-methionine</keyword>
<dbReference type="Pfam" id="PF01189">
    <property type="entry name" value="Methyltr_RsmB-F"/>
    <property type="match status" value="1"/>
</dbReference>
<dbReference type="AlphaFoldDB" id="A0A6L7FWN2"/>
<protein>
    <submittedName>
        <fullName evidence="7">RsmB/NOP family class I SAM-dependent RNA methyltransferase</fullName>
    </submittedName>
</protein>
<evidence type="ECO:0000313" key="7">
    <source>
        <dbReference type="EMBL" id="MXN16281.1"/>
    </source>
</evidence>
<evidence type="ECO:0000313" key="8">
    <source>
        <dbReference type="Proteomes" id="UP000477911"/>
    </source>
</evidence>
<dbReference type="Proteomes" id="UP000477911">
    <property type="component" value="Unassembled WGS sequence"/>
</dbReference>
<organism evidence="7 8">
    <name type="scientific">Pseudooceanicola albus</name>
    <dbReference type="NCBI Taxonomy" id="2692189"/>
    <lineage>
        <taxon>Bacteria</taxon>
        <taxon>Pseudomonadati</taxon>
        <taxon>Pseudomonadota</taxon>
        <taxon>Alphaproteobacteria</taxon>
        <taxon>Rhodobacterales</taxon>
        <taxon>Paracoccaceae</taxon>
        <taxon>Pseudooceanicola</taxon>
    </lineage>
</organism>
<feature type="binding site" evidence="5">
    <location>
        <position position="292"/>
    </location>
    <ligand>
        <name>S-adenosyl-L-methionine</name>
        <dbReference type="ChEBI" id="CHEBI:59789"/>
    </ligand>
</feature>
<gene>
    <name evidence="7" type="ORF">GR170_00410</name>
</gene>
<name>A0A6L7FWN2_9RHOB</name>
<dbReference type="GO" id="GO:0001510">
    <property type="term" value="P:RNA methylation"/>
    <property type="evidence" value="ECO:0007669"/>
    <property type="project" value="InterPro"/>
</dbReference>
<sequence length="394" mass="41453">MTPAARLAAAAEILDQVIEGTPAEKALTGWARRSRFAGSKDRAAIRDHVFDALRCRRSFAALGQGAAPESGRGLMLGLLRAAGQAPEAMFTGEGHAPKPLSEAEQGPFALPEDAARDLDLPGWVWPLMQQTLGDQARAAAEALRHRAPVHIRVNTARTSVAALQALLEAEGLKVAPVPLVETALEVTGGARRLQQLQAFEDGLFEMQDAASQAICAAIPLAPGARVLDYCAGGGGKTLALGARGGLDLTAHDAAPARMKDLPARAARAGLSVQLASTSELSRLGPFDLVLCDAPCSGSGAWRRAPEGKWLLTPERLDEVRAIQAQILDQARDLVAPGGQLAYATCSLFAAENGDQADAFLARHGADWSEEARLSLTPADGGDGFFLARFRRRAA</sequence>
<dbReference type="GO" id="GO:0003723">
    <property type="term" value="F:RNA binding"/>
    <property type="evidence" value="ECO:0007669"/>
    <property type="project" value="UniProtKB-UniRule"/>
</dbReference>
<comment type="caution">
    <text evidence="5">Lacks conserved residue(s) required for the propagation of feature annotation.</text>
</comment>
<accession>A0A6L7FWN2</accession>
<evidence type="ECO:0000256" key="3">
    <source>
        <dbReference type="ARBA" id="ARBA00022691"/>
    </source>
</evidence>